<evidence type="ECO:0000313" key="4">
    <source>
        <dbReference type="EMBL" id="OQV24501.1"/>
    </source>
</evidence>
<dbReference type="AlphaFoldDB" id="A0A1W0XB43"/>
<protein>
    <recommendedName>
        <fullName evidence="6">CUB domain-containing protein</fullName>
    </recommendedName>
</protein>
<evidence type="ECO:0000313" key="5">
    <source>
        <dbReference type="Proteomes" id="UP000192578"/>
    </source>
</evidence>
<evidence type="ECO:0008006" key="6">
    <source>
        <dbReference type="Google" id="ProtNLM"/>
    </source>
</evidence>
<dbReference type="EMBL" id="MTYJ01000006">
    <property type="protein sequence ID" value="OQV24501.1"/>
    <property type="molecule type" value="Genomic_DNA"/>
</dbReference>
<keyword evidence="2" id="KW-1133">Transmembrane helix</keyword>
<reference evidence="5" key="1">
    <citation type="submission" date="2017-01" db="EMBL/GenBank/DDBJ databases">
        <title>Comparative genomics of anhydrobiosis in the tardigrade Hypsibius dujardini.</title>
        <authorList>
            <person name="Yoshida Y."/>
            <person name="Koutsovoulos G."/>
            <person name="Laetsch D."/>
            <person name="Stevens L."/>
            <person name="Kumar S."/>
            <person name="Horikawa D."/>
            <person name="Ishino K."/>
            <person name="Komine S."/>
            <person name="Tomita M."/>
            <person name="Blaxter M."/>
            <person name="Arakawa K."/>
        </authorList>
    </citation>
    <scope>NUCLEOTIDE SEQUENCE [LARGE SCALE GENOMIC DNA]</scope>
    <source>
        <strain evidence="5">Z151</strain>
    </source>
</reference>
<gene>
    <name evidence="4" type="ORF">BV898_01563</name>
</gene>
<keyword evidence="3" id="KW-0732">Signal</keyword>
<feature type="chain" id="PRO_5013320463" description="CUB domain-containing protein" evidence="3">
    <location>
        <begin position="19"/>
        <end position="283"/>
    </location>
</feature>
<keyword evidence="5" id="KW-1185">Reference proteome</keyword>
<name>A0A1W0XB43_HYPEX</name>
<keyword evidence="2" id="KW-0472">Membrane</keyword>
<sequence>MKLLLFVTFTISVQIATSNYVYYNTYDLTRFCNSTLSLMGDGNRAGTLQFYTYPLSLPCTIKLSLATTYGSNKTGSKAIYFNVKYLSLFTSDYIDFNETSQPGKRLNGGIQEFVSLPQSYGQYRTSFSSATEFSITLTGARNGSSPQQPYLVLDYNIVYELAYRDNAYCSSLGGFVDRPLRCDTKERVNCPTNFSNATMSLYNPATSLNHGLSCKEVDLPSGRTTNYDQTTIRSSDHSSSKMSGGTTAGTVVGVVAVVGILFFVAQRSRRRVRTPTRVVAVVY</sequence>
<feature type="region of interest" description="Disordered" evidence="1">
    <location>
        <begin position="225"/>
        <end position="245"/>
    </location>
</feature>
<dbReference type="OrthoDB" id="10654667at2759"/>
<comment type="caution">
    <text evidence="4">The sequence shown here is derived from an EMBL/GenBank/DDBJ whole genome shotgun (WGS) entry which is preliminary data.</text>
</comment>
<evidence type="ECO:0000256" key="2">
    <source>
        <dbReference type="SAM" id="Phobius"/>
    </source>
</evidence>
<feature type="transmembrane region" description="Helical" evidence="2">
    <location>
        <begin position="242"/>
        <end position="265"/>
    </location>
</feature>
<feature type="signal peptide" evidence="3">
    <location>
        <begin position="1"/>
        <end position="18"/>
    </location>
</feature>
<evidence type="ECO:0000256" key="3">
    <source>
        <dbReference type="SAM" id="SignalP"/>
    </source>
</evidence>
<proteinExistence type="predicted"/>
<evidence type="ECO:0000256" key="1">
    <source>
        <dbReference type="SAM" id="MobiDB-lite"/>
    </source>
</evidence>
<organism evidence="4 5">
    <name type="scientific">Hypsibius exemplaris</name>
    <name type="common">Freshwater tardigrade</name>
    <dbReference type="NCBI Taxonomy" id="2072580"/>
    <lineage>
        <taxon>Eukaryota</taxon>
        <taxon>Metazoa</taxon>
        <taxon>Ecdysozoa</taxon>
        <taxon>Tardigrada</taxon>
        <taxon>Eutardigrada</taxon>
        <taxon>Parachela</taxon>
        <taxon>Hypsibioidea</taxon>
        <taxon>Hypsibiidae</taxon>
        <taxon>Hypsibius</taxon>
    </lineage>
</organism>
<accession>A0A1W0XB43</accession>
<keyword evidence="2" id="KW-0812">Transmembrane</keyword>
<dbReference type="Proteomes" id="UP000192578">
    <property type="component" value="Unassembled WGS sequence"/>
</dbReference>